<feature type="chain" id="PRO_5002640845" description="ABC transporter substrate-binding protein" evidence="1">
    <location>
        <begin position="21"/>
        <end position="325"/>
    </location>
</feature>
<reference evidence="2 3" key="2">
    <citation type="journal article" date="2013" name="Stand. Genomic Sci.">
        <title>Complete genome sequence of Halorhodospira halophila SL1.</title>
        <authorList>
            <person name="Challacombe J.F."/>
            <person name="Majid S."/>
            <person name="Deole R."/>
            <person name="Brettin T.S."/>
            <person name="Bruce D."/>
            <person name="Delano S.F."/>
            <person name="Detter J.C."/>
            <person name="Gleasner C.D."/>
            <person name="Han C.S."/>
            <person name="Misra M."/>
            <person name="Reitenga K.G."/>
            <person name="Mikhailova N."/>
            <person name="Woyke T."/>
            <person name="Pitluck S."/>
            <person name="Nolan M."/>
            <person name="Land M.L."/>
            <person name="Saunders E."/>
            <person name="Tapia R."/>
            <person name="Lapidus A."/>
            <person name="Ivanova N."/>
            <person name="Hoff W.D."/>
        </authorList>
    </citation>
    <scope>NUCLEOTIDE SEQUENCE [LARGE SCALE GENOMIC DNA]</scope>
    <source>
        <strain evidence="3">DSM 244 / SL1</strain>
    </source>
</reference>
<dbReference type="EMBL" id="CP000544">
    <property type="protein sequence ID" value="ABM60994.1"/>
    <property type="molecule type" value="Genomic_DNA"/>
</dbReference>
<evidence type="ECO:0000256" key="1">
    <source>
        <dbReference type="SAM" id="SignalP"/>
    </source>
</evidence>
<dbReference type="AlphaFoldDB" id="A1WTI2"/>
<accession>A1WTI2</accession>
<dbReference type="Proteomes" id="UP000000647">
    <property type="component" value="Chromosome"/>
</dbReference>
<dbReference type="STRING" id="349124.Hhal_0200"/>
<gene>
    <name evidence="2" type="ordered locus">Hhal_0200</name>
</gene>
<evidence type="ECO:0000313" key="3">
    <source>
        <dbReference type="Proteomes" id="UP000000647"/>
    </source>
</evidence>
<evidence type="ECO:0000313" key="2">
    <source>
        <dbReference type="EMBL" id="ABM60994.1"/>
    </source>
</evidence>
<dbReference type="OrthoDB" id="597264at2"/>
<proteinExistence type="predicted"/>
<sequence length="325" mass="35730">MKRLALFFAGLLGLPMVATGTPATDSQEIRVGLPPDPNAVPLFILEQRQDDLLPDFELELVRNPAGDPSAMRAMVQDGRIDFAFFNLIGGVRFVEGGLEQLELVAPWVWQGIYLLTPADRSEPEKADGRQVFAAPGVSTPPHVVTERALGARGIEPEFASTGAGMALLAQARHPQRAPAGIAAPEPLVSLILHRQEAEDWEQQWAIGLDPAEDLEDQLDVRVPLGAIWSVGDQANQEQREALMDGVEAATAWLTDPENQEEAAEMAAQRFDTFFDMPIPEAALLRMLRTERVTWEPADDQPTRKAVDTYLREVFDIEPPDGVLSQ</sequence>
<dbReference type="PANTHER" id="PTHR30024:SF42">
    <property type="entry name" value="ALIPHATIC SULFONATES-BINDING PROTEIN-RELATED"/>
    <property type="match status" value="1"/>
</dbReference>
<reference evidence="3" key="1">
    <citation type="submission" date="2006-12" db="EMBL/GenBank/DDBJ databases">
        <title>Complete sequence of Halorhodospira halophila SL1.</title>
        <authorList>
            <consortium name="US DOE Joint Genome Institute"/>
            <person name="Copeland A."/>
            <person name="Lucas S."/>
            <person name="Lapidus A."/>
            <person name="Barry K."/>
            <person name="Detter J.C."/>
            <person name="Glavina del Rio T."/>
            <person name="Hammon N."/>
            <person name="Israni S."/>
            <person name="Dalin E."/>
            <person name="Tice H."/>
            <person name="Pitluck S."/>
            <person name="Saunders E."/>
            <person name="Brettin T."/>
            <person name="Bruce D."/>
            <person name="Han C."/>
            <person name="Tapia R."/>
            <person name="Schmutz J."/>
            <person name="Larimer F."/>
            <person name="Land M."/>
            <person name="Hauser L."/>
            <person name="Kyrpides N."/>
            <person name="Mikhailova N."/>
            <person name="Hoff W."/>
            <person name="Richardson P."/>
        </authorList>
    </citation>
    <scope>NUCLEOTIDE SEQUENCE [LARGE SCALE GENOMIC DNA]</scope>
    <source>
        <strain evidence="3">DSM 244 / SL1</strain>
    </source>
</reference>
<dbReference type="PANTHER" id="PTHR30024">
    <property type="entry name" value="ALIPHATIC SULFONATES-BINDING PROTEIN-RELATED"/>
    <property type="match status" value="1"/>
</dbReference>
<name>A1WTI2_HALHL</name>
<protein>
    <recommendedName>
        <fullName evidence="4">ABC transporter substrate-binding protein</fullName>
    </recommendedName>
</protein>
<dbReference type="KEGG" id="hha:Hhal_0200"/>
<keyword evidence="3" id="KW-1185">Reference proteome</keyword>
<dbReference type="HOGENOM" id="CLU_854609_0_0_6"/>
<evidence type="ECO:0008006" key="4">
    <source>
        <dbReference type="Google" id="ProtNLM"/>
    </source>
</evidence>
<dbReference type="SUPFAM" id="SSF53850">
    <property type="entry name" value="Periplasmic binding protein-like II"/>
    <property type="match status" value="1"/>
</dbReference>
<feature type="signal peptide" evidence="1">
    <location>
        <begin position="1"/>
        <end position="20"/>
    </location>
</feature>
<organism evidence="2 3">
    <name type="scientific">Halorhodospira halophila (strain DSM 244 / SL1)</name>
    <name type="common">Ectothiorhodospira halophila (strain DSM 244 / SL1)</name>
    <dbReference type="NCBI Taxonomy" id="349124"/>
    <lineage>
        <taxon>Bacteria</taxon>
        <taxon>Pseudomonadati</taxon>
        <taxon>Pseudomonadota</taxon>
        <taxon>Gammaproteobacteria</taxon>
        <taxon>Chromatiales</taxon>
        <taxon>Ectothiorhodospiraceae</taxon>
        <taxon>Halorhodospira</taxon>
    </lineage>
</organism>
<keyword evidence="1" id="KW-0732">Signal</keyword>
<dbReference type="eggNOG" id="COG0715">
    <property type="taxonomic scope" value="Bacteria"/>
</dbReference>
<dbReference type="RefSeq" id="WP_011813017.1">
    <property type="nucleotide sequence ID" value="NC_008789.1"/>
</dbReference>